<reference evidence="3" key="1">
    <citation type="submission" date="2016-10" db="EMBL/GenBank/DDBJ databases">
        <authorList>
            <person name="Varghese N."/>
            <person name="Submissions S."/>
        </authorList>
    </citation>
    <scope>NUCLEOTIDE SEQUENCE [LARGE SCALE GENOMIC DNA]</scope>
    <source>
        <strain evidence="3">DSM 16858</strain>
    </source>
</reference>
<evidence type="ECO:0000256" key="1">
    <source>
        <dbReference type="SAM" id="MobiDB-lite"/>
    </source>
</evidence>
<dbReference type="NCBIfam" id="TIGR03001">
    <property type="entry name" value="Sig-70_gmx1"/>
    <property type="match status" value="1"/>
</dbReference>
<organism evidence="2 3">
    <name type="scientific">Stigmatella erecta</name>
    <dbReference type="NCBI Taxonomy" id="83460"/>
    <lineage>
        <taxon>Bacteria</taxon>
        <taxon>Pseudomonadati</taxon>
        <taxon>Myxococcota</taxon>
        <taxon>Myxococcia</taxon>
        <taxon>Myxococcales</taxon>
        <taxon>Cystobacterineae</taxon>
        <taxon>Archangiaceae</taxon>
        <taxon>Stigmatella</taxon>
    </lineage>
</organism>
<dbReference type="SUPFAM" id="SSF88659">
    <property type="entry name" value="Sigma3 and sigma4 domains of RNA polymerase sigma factors"/>
    <property type="match status" value="1"/>
</dbReference>
<dbReference type="InterPro" id="IPR011745">
    <property type="entry name" value="RNA_pol_sigma70_MYXXA"/>
</dbReference>
<dbReference type="EMBL" id="FOIJ01000029">
    <property type="protein sequence ID" value="SEU38816.1"/>
    <property type="molecule type" value="Genomic_DNA"/>
</dbReference>
<dbReference type="InterPro" id="IPR013324">
    <property type="entry name" value="RNA_pol_sigma_r3/r4-like"/>
</dbReference>
<sequence length="348" mass="37300">MHGADSESFERVLQSVGERSAARLREAPGAREAVERAVSLAAALQGAAPEPGAFARHLGGLLSRTEDPMLALERLHARDLALAFSCAQGLPAACALLEQEVLLKLRVPLSRIHPSPAFVDEVLQVLRAKLLMTRVEAPSRLLGYAGTGPLLYWVSISAVRLALRMRKALGEESQAEVLAAPGGLGFVLEEARGHVRAALIRAVASLNDVDRVLLRLHFVEKLSLERMAALFGLHKSTLSRRLSVVQALLKKRTRRALAERLSLPTGSGQPDARHPGAAGLEPLRPAGRARESCPDENTLLGYASEALDPEGTAAVHQHVVGCPECWSVLTALGGLETPLHAWQRPADA</sequence>
<keyword evidence="3" id="KW-1185">Reference proteome</keyword>
<name>A0A1I0LFF3_9BACT</name>
<dbReference type="AlphaFoldDB" id="A0A1I0LFF3"/>
<dbReference type="Gene3D" id="1.10.10.10">
    <property type="entry name" value="Winged helix-like DNA-binding domain superfamily/Winged helix DNA-binding domain"/>
    <property type="match status" value="1"/>
</dbReference>
<dbReference type="InterPro" id="IPR036388">
    <property type="entry name" value="WH-like_DNA-bd_sf"/>
</dbReference>
<dbReference type="Proteomes" id="UP000199181">
    <property type="component" value="Unassembled WGS sequence"/>
</dbReference>
<accession>A0A1I0LFF3</accession>
<evidence type="ECO:0000313" key="2">
    <source>
        <dbReference type="EMBL" id="SEU38816.1"/>
    </source>
</evidence>
<feature type="region of interest" description="Disordered" evidence="1">
    <location>
        <begin position="259"/>
        <end position="294"/>
    </location>
</feature>
<gene>
    <name evidence="2" type="ORF">SAMN05443639_1291</name>
</gene>
<proteinExistence type="predicted"/>
<evidence type="ECO:0000313" key="3">
    <source>
        <dbReference type="Proteomes" id="UP000199181"/>
    </source>
</evidence>
<protein>
    <submittedName>
        <fullName evidence="2">RNA polymerase sigma-70 factor</fullName>
    </submittedName>
</protein>
<dbReference type="InterPro" id="IPR041916">
    <property type="entry name" value="Anti_sigma_zinc_sf"/>
</dbReference>
<dbReference type="Gene3D" id="1.10.10.1320">
    <property type="entry name" value="Anti-sigma factor, zinc-finger domain"/>
    <property type="match status" value="1"/>
</dbReference>